<accession>A0A814MSS7</accession>
<gene>
    <name evidence="2" type="ORF">GPM918_LOCUS17830</name>
    <name evidence="1" type="ORF">OVA965_LOCUS18027</name>
    <name evidence="4" type="ORF">SRO942_LOCUS17827</name>
    <name evidence="3" type="ORF">TMI583_LOCUS18039</name>
</gene>
<dbReference type="EMBL" id="CAJOBA010008847">
    <property type="protein sequence ID" value="CAF3837865.1"/>
    <property type="molecule type" value="Genomic_DNA"/>
</dbReference>
<dbReference type="Proteomes" id="UP000663829">
    <property type="component" value="Unassembled WGS sequence"/>
</dbReference>
<reference evidence="2" key="1">
    <citation type="submission" date="2021-02" db="EMBL/GenBank/DDBJ databases">
        <authorList>
            <person name="Nowell W R."/>
        </authorList>
    </citation>
    <scope>NUCLEOTIDE SEQUENCE</scope>
</reference>
<organism evidence="2 5">
    <name type="scientific">Didymodactylos carnosus</name>
    <dbReference type="NCBI Taxonomy" id="1234261"/>
    <lineage>
        <taxon>Eukaryota</taxon>
        <taxon>Metazoa</taxon>
        <taxon>Spiralia</taxon>
        <taxon>Gnathifera</taxon>
        <taxon>Rotifera</taxon>
        <taxon>Eurotatoria</taxon>
        <taxon>Bdelloidea</taxon>
        <taxon>Philodinida</taxon>
        <taxon>Philodinidae</taxon>
        <taxon>Didymodactylos</taxon>
    </lineage>
</organism>
<comment type="caution">
    <text evidence="2">The sequence shown here is derived from an EMBL/GenBank/DDBJ whole genome shotgun (WGS) entry which is preliminary data.</text>
</comment>
<proteinExistence type="predicted"/>
<dbReference type="EMBL" id="CAJOBC010005001">
    <property type="protein sequence ID" value="CAF3848024.1"/>
    <property type="molecule type" value="Genomic_DNA"/>
</dbReference>
<sequence length="80" mass="9444">MGTCYSKRSGCYDLNSFNSTLPPPETPIALRRFSSLRQSLKTMTFSHHNRKSFRYKTVVKNSTNKNWYIIRYNETKECLV</sequence>
<evidence type="ECO:0000313" key="3">
    <source>
        <dbReference type="EMBL" id="CAF3837865.1"/>
    </source>
</evidence>
<dbReference type="Proteomes" id="UP000677228">
    <property type="component" value="Unassembled WGS sequence"/>
</dbReference>
<evidence type="ECO:0000313" key="5">
    <source>
        <dbReference type="Proteomes" id="UP000663829"/>
    </source>
</evidence>
<dbReference type="OrthoDB" id="9977121at2759"/>
<dbReference type="EMBL" id="CAJNOK010008831">
    <property type="protein sequence ID" value="CAF1073840.1"/>
    <property type="molecule type" value="Genomic_DNA"/>
</dbReference>
<evidence type="ECO:0000313" key="1">
    <source>
        <dbReference type="EMBL" id="CAF1073840.1"/>
    </source>
</evidence>
<name>A0A814MSS7_9BILA</name>
<dbReference type="EMBL" id="CAJNOQ010005001">
    <property type="protein sequence ID" value="CAF1082270.1"/>
    <property type="molecule type" value="Genomic_DNA"/>
</dbReference>
<evidence type="ECO:0000313" key="2">
    <source>
        <dbReference type="EMBL" id="CAF1082270.1"/>
    </source>
</evidence>
<dbReference type="AlphaFoldDB" id="A0A814MSS7"/>
<dbReference type="Proteomes" id="UP000682733">
    <property type="component" value="Unassembled WGS sequence"/>
</dbReference>
<protein>
    <submittedName>
        <fullName evidence="2">Uncharacterized protein</fullName>
    </submittedName>
</protein>
<dbReference type="Proteomes" id="UP000681722">
    <property type="component" value="Unassembled WGS sequence"/>
</dbReference>
<keyword evidence="5" id="KW-1185">Reference proteome</keyword>
<evidence type="ECO:0000313" key="4">
    <source>
        <dbReference type="EMBL" id="CAF3848024.1"/>
    </source>
</evidence>